<feature type="chain" id="PRO_5045878797" description="DUF4189 domain-containing protein" evidence="1">
    <location>
        <begin position="27"/>
        <end position="220"/>
    </location>
</feature>
<comment type="caution">
    <text evidence="2">The sequence shown here is derived from an EMBL/GenBank/DDBJ whole genome shotgun (WGS) entry which is preliminary data.</text>
</comment>
<dbReference type="RefSeq" id="WP_264771851.1">
    <property type="nucleotide sequence ID" value="NZ_JAPDOG010000007.1"/>
</dbReference>
<name>A0ABT3J2M5_9RHOB</name>
<evidence type="ECO:0000313" key="2">
    <source>
        <dbReference type="EMBL" id="MCW3781916.1"/>
    </source>
</evidence>
<evidence type="ECO:0008006" key="4">
    <source>
        <dbReference type="Google" id="ProtNLM"/>
    </source>
</evidence>
<feature type="signal peptide" evidence="1">
    <location>
        <begin position="1"/>
        <end position="26"/>
    </location>
</feature>
<protein>
    <recommendedName>
        <fullName evidence="4">DUF4189 domain-containing protein</fullName>
    </recommendedName>
</protein>
<reference evidence="2 3" key="1">
    <citation type="submission" date="2022-10" db="EMBL/GenBank/DDBJ databases">
        <title>Defluviimonas sp. CAU 1641 isolated from mud.</title>
        <authorList>
            <person name="Kim W."/>
        </authorList>
    </citation>
    <scope>NUCLEOTIDE SEQUENCE [LARGE SCALE GENOMIC DNA]</scope>
    <source>
        <strain evidence="2 3">CAU 1641</strain>
    </source>
</reference>
<dbReference type="PROSITE" id="PS51257">
    <property type="entry name" value="PROKAR_LIPOPROTEIN"/>
    <property type="match status" value="1"/>
</dbReference>
<proteinExistence type="predicted"/>
<accession>A0ABT3J2M5</accession>
<keyword evidence="1" id="KW-0732">Signal</keyword>
<evidence type="ECO:0000313" key="3">
    <source>
        <dbReference type="Proteomes" id="UP001207582"/>
    </source>
</evidence>
<keyword evidence="3" id="KW-1185">Reference proteome</keyword>
<dbReference type="EMBL" id="JAPDOG010000007">
    <property type="protein sequence ID" value="MCW3781916.1"/>
    <property type="molecule type" value="Genomic_DNA"/>
</dbReference>
<evidence type="ECO:0000256" key="1">
    <source>
        <dbReference type="SAM" id="SignalP"/>
    </source>
</evidence>
<sequence>MQNAGFRGMRVLSAVCALALLAGCQASPEGRALPDDPYGWHGSGKIVRLAELGDSAELRRGFAEMSRGEVYFGALHVDRESERYAYTRSWNSIEAAISVSAAVCSSKSGRACQLAALALPAALPPDTRRAKGFSVQTLNQFRLLYAKVQKPGLWGAYAIAPMAAQGFSAQERTEEDATRGALKDCEFRLEAELARIGPAGAAAARRAGFARCEVVHITSP</sequence>
<organism evidence="2 3">
    <name type="scientific">Defluviimonas salinarum</name>
    <dbReference type="NCBI Taxonomy" id="2992147"/>
    <lineage>
        <taxon>Bacteria</taxon>
        <taxon>Pseudomonadati</taxon>
        <taxon>Pseudomonadota</taxon>
        <taxon>Alphaproteobacteria</taxon>
        <taxon>Rhodobacterales</taxon>
        <taxon>Paracoccaceae</taxon>
        <taxon>Albidovulum</taxon>
    </lineage>
</organism>
<dbReference type="Proteomes" id="UP001207582">
    <property type="component" value="Unassembled WGS sequence"/>
</dbReference>
<gene>
    <name evidence="2" type="ORF">OM960_09945</name>
</gene>